<protein>
    <recommendedName>
        <fullName evidence="4">Cell surface protein</fullName>
    </recommendedName>
</protein>
<dbReference type="PROSITE" id="PS50005">
    <property type="entry name" value="TPR"/>
    <property type="match status" value="1"/>
</dbReference>
<dbReference type="EMBL" id="QEHR01000021">
    <property type="protein sequence ID" value="PVW11611.1"/>
    <property type="molecule type" value="Genomic_DNA"/>
</dbReference>
<dbReference type="InterPro" id="IPR019734">
    <property type="entry name" value="TPR_rpt"/>
</dbReference>
<dbReference type="RefSeq" id="WP_116695717.1">
    <property type="nucleotide sequence ID" value="NZ_QEHR01000021.1"/>
</dbReference>
<evidence type="ECO:0000313" key="2">
    <source>
        <dbReference type="EMBL" id="PVW11611.1"/>
    </source>
</evidence>
<dbReference type="AlphaFoldDB" id="A0A2U0HRW4"/>
<dbReference type="SUPFAM" id="SSF48452">
    <property type="entry name" value="TPR-like"/>
    <property type="match status" value="1"/>
</dbReference>
<reference evidence="2 3" key="1">
    <citation type="submission" date="2018-04" db="EMBL/GenBank/DDBJ databases">
        <title>Marixanthomonas spongiae HN-E44 sp. nov., isolated from a marine sponge.</title>
        <authorList>
            <person name="Luo L."/>
            <person name="Zhuang L."/>
        </authorList>
    </citation>
    <scope>NUCLEOTIDE SEQUENCE [LARGE SCALE GENOMIC DNA]</scope>
    <source>
        <strain evidence="2 3">HN-E44</strain>
    </source>
</reference>
<sequence length="431" mass="48408">MKKILIICLLCVFGSCNQKQEKNAETTPVTSKEDYNTYLSAQDNSAYEAAQSQKEFWNKRLAADSSGVGDLGPLAGGYAALFAATGDVENLHKAEQLQKKAIAISATNKDGYTRALAKTYISQHRFKEAKKILEESYKGVSNKHETELMLFDVYMELGKYDKAYTMLNNVKNNSDFNYLIRVSKWNDHKGDLDAAIKYMDKAKTIAESGGNKSLKVWSYSNLADFYGHAGRINDSYNYYLKTLELEPDNPYVKKGLAWIAYSYEKDTKEANRILDSVLVNHKSPNYYLLKAEMAEYTNNKEAVKANEDKFVEMVSDTLYGGMYNTYLIELYAEKAPEKALALAKKEVGNRATPETYSLLALAQLKSGNKNGALQTIEAHVAGKTFEPMAQYYSAMVYKANGMEDKVKPLKEELSGAWYEMGPVLSKKIAQL</sequence>
<organism evidence="2 3">
    <name type="scientific">Marixanthomonas spongiae</name>
    <dbReference type="NCBI Taxonomy" id="2174845"/>
    <lineage>
        <taxon>Bacteria</taxon>
        <taxon>Pseudomonadati</taxon>
        <taxon>Bacteroidota</taxon>
        <taxon>Flavobacteriia</taxon>
        <taxon>Flavobacteriales</taxon>
        <taxon>Flavobacteriaceae</taxon>
        <taxon>Marixanthomonas</taxon>
    </lineage>
</organism>
<accession>A0A2U0HRW4</accession>
<dbReference type="InterPro" id="IPR011990">
    <property type="entry name" value="TPR-like_helical_dom_sf"/>
</dbReference>
<dbReference type="OrthoDB" id="1399920at2"/>
<dbReference type="Gene3D" id="1.25.40.10">
    <property type="entry name" value="Tetratricopeptide repeat domain"/>
    <property type="match status" value="2"/>
</dbReference>
<dbReference type="PROSITE" id="PS51257">
    <property type="entry name" value="PROKAR_LIPOPROTEIN"/>
    <property type="match status" value="1"/>
</dbReference>
<feature type="repeat" description="TPR" evidence="1">
    <location>
        <begin position="216"/>
        <end position="249"/>
    </location>
</feature>
<evidence type="ECO:0000313" key="3">
    <source>
        <dbReference type="Proteomes" id="UP000245962"/>
    </source>
</evidence>
<dbReference type="Proteomes" id="UP000245962">
    <property type="component" value="Unassembled WGS sequence"/>
</dbReference>
<name>A0A2U0HRW4_9FLAO</name>
<proteinExistence type="predicted"/>
<keyword evidence="1" id="KW-0802">TPR repeat</keyword>
<evidence type="ECO:0000256" key="1">
    <source>
        <dbReference type="PROSITE-ProRule" id="PRU00339"/>
    </source>
</evidence>
<keyword evidence="3" id="KW-1185">Reference proteome</keyword>
<comment type="caution">
    <text evidence="2">The sequence shown here is derived from an EMBL/GenBank/DDBJ whole genome shotgun (WGS) entry which is preliminary data.</text>
</comment>
<evidence type="ECO:0008006" key="4">
    <source>
        <dbReference type="Google" id="ProtNLM"/>
    </source>
</evidence>
<gene>
    <name evidence="2" type="ORF">DDV96_15655</name>
</gene>